<evidence type="ECO:0000313" key="3">
    <source>
        <dbReference type="Proteomes" id="UP001597419"/>
    </source>
</evidence>
<organism evidence="2 3">
    <name type="scientific">Amycolatopsis samaneae</name>
    <dbReference type="NCBI Taxonomy" id="664691"/>
    <lineage>
        <taxon>Bacteria</taxon>
        <taxon>Bacillati</taxon>
        <taxon>Actinomycetota</taxon>
        <taxon>Actinomycetes</taxon>
        <taxon>Pseudonocardiales</taxon>
        <taxon>Pseudonocardiaceae</taxon>
        <taxon>Amycolatopsis</taxon>
    </lineage>
</organism>
<dbReference type="InterPro" id="IPR027843">
    <property type="entry name" value="DUF4440"/>
</dbReference>
<evidence type="ECO:0000313" key="2">
    <source>
        <dbReference type="EMBL" id="MFD2457922.1"/>
    </source>
</evidence>
<name>A0ABW5GA27_9PSEU</name>
<feature type="domain" description="DUF4440" evidence="1">
    <location>
        <begin position="7"/>
        <end position="117"/>
    </location>
</feature>
<dbReference type="RefSeq" id="WP_345389789.1">
    <property type="nucleotide sequence ID" value="NZ_BAABHG010000003.1"/>
</dbReference>
<keyword evidence="3" id="KW-1185">Reference proteome</keyword>
<sequence>MTDTTEIHDLLRRMTEAWNSGDAAAYAGQFTPDAEYVSWLGTRDTGRAAIEATHRFLFEGPLKGVKMASDDHAAPPDIRYLAPDVALVVVDGGKPEHAPQASVVVLTAVREDGRWRLASFQNTRKTTS</sequence>
<dbReference type="Gene3D" id="3.10.450.50">
    <property type="match status" value="1"/>
</dbReference>
<dbReference type="NCBIfam" id="TIGR02246">
    <property type="entry name" value="SgcJ/EcaC family oxidoreductase"/>
    <property type="match status" value="1"/>
</dbReference>
<dbReference type="EMBL" id="JBHUKU010000002">
    <property type="protein sequence ID" value="MFD2457922.1"/>
    <property type="molecule type" value="Genomic_DNA"/>
</dbReference>
<dbReference type="SUPFAM" id="SSF54427">
    <property type="entry name" value="NTF2-like"/>
    <property type="match status" value="1"/>
</dbReference>
<proteinExistence type="predicted"/>
<dbReference type="Pfam" id="PF14534">
    <property type="entry name" value="DUF4440"/>
    <property type="match status" value="1"/>
</dbReference>
<dbReference type="Proteomes" id="UP001597419">
    <property type="component" value="Unassembled WGS sequence"/>
</dbReference>
<reference evidence="3" key="1">
    <citation type="journal article" date="2019" name="Int. J. Syst. Evol. Microbiol.">
        <title>The Global Catalogue of Microorganisms (GCM) 10K type strain sequencing project: providing services to taxonomists for standard genome sequencing and annotation.</title>
        <authorList>
            <consortium name="The Broad Institute Genomics Platform"/>
            <consortium name="The Broad Institute Genome Sequencing Center for Infectious Disease"/>
            <person name="Wu L."/>
            <person name="Ma J."/>
        </authorList>
    </citation>
    <scope>NUCLEOTIDE SEQUENCE [LARGE SCALE GENOMIC DNA]</scope>
    <source>
        <strain evidence="3">CGMCC 4.7643</strain>
    </source>
</reference>
<gene>
    <name evidence="2" type="ORF">ACFSYJ_04900</name>
</gene>
<dbReference type="InterPro" id="IPR011944">
    <property type="entry name" value="Steroid_delta5-4_isomerase"/>
</dbReference>
<accession>A0ABW5GA27</accession>
<protein>
    <submittedName>
        <fullName evidence="2">SgcJ/EcaC family oxidoreductase</fullName>
    </submittedName>
</protein>
<dbReference type="InterPro" id="IPR032710">
    <property type="entry name" value="NTF2-like_dom_sf"/>
</dbReference>
<comment type="caution">
    <text evidence="2">The sequence shown here is derived from an EMBL/GenBank/DDBJ whole genome shotgun (WGS) entry which is preliminary data.</text>
</comment>
<evidence type="ECO:0000259" key="1">
    <source>
        <dbReference type="Pfam" id="PF14534"/>
    </source>
</evidence>